<dbReference type="AlphaFoldDB" id="A0A3P8FB01"/>
<sequence>MSHYIHTNFGWYVKWSRWSVQKVIGLTSFICLFDLFCKSFQVKFGLNWLMKSTI</sequence>
<evidence type="ECO:0000313" key="2">
    <source>
        <dbReference type="Proteomes" id="UP000269396"/>
    </source>
</evidence>
<protein>
    <submittedName>
        <fullName evidence="1">Uncharacterized protein</fullName>
    </submittedName>
</protein>
<name>A0A3P8FB01_9TREM</name>
<reference evidence="1 2" key="1">
    <citation type="submission" date="2018-11" db="EMBL/GenBank/DDBJ databases">
        <authorList>
            <consortium name="Pathogen Informatics"/>
        </authorList>
    </citation>
    <scope>NUCLEOTIDE SEQUENCE [LARGE SCALE GENOMIC DNA]</scope>
    <source>
        <strain>Denwood</strain>
        <strain evidence="2">Zambia</strain>
    </source>
</reference>
<dbReference type="EMBL" id="UZAL01038281">
    <property type="protein sequence ID" value="VDP73347.1"/>
    <property type="molecule type" value="Genomic_DNA"/>
</dbReference>
<evidence type="ECO:0000313" key="1">
    <source>
        <dbReference type="EMBL" id="VDP73347.1"/>
    </source>
</evidence>
<keyword evidence="2" id="KW-1185">Reference proteome</keyword>
<accession>A0A3P8FB01</accession>
<gene>
    <name evidence="1" type="ORF">SMTD_LOCUS17159</name>
</gene>
<organism evidence="1 2">
    <name type="scientific">Schistosoma mattheei</name>
    <dbReference type="NCBI Taxonomy" id="31246"/>
    <lineage>
        <taxon>Eukaryota</taxon>
        <taxon>Metazoa</taxon>
        <taxon>Spiralia</taxon>
        <taxon>Lophotrochozoa</taxon>
        <taxon>Platyhelminthes</taxon>
        <taxon>Trematoda</taxon>
        <taxon>Digenea</taxon>
        <taxon>Strigeidida</taxon>
        <taxon>Schistosomatoidea</taxon>
        <taxon>Schistosomatidae</taxon>
        <taxon>Schistosoma</taxon>
    </lineage>
</organism>
<proteinExistence type="predicted"/>
<dbReference type="Proteomes" id="UP000269396">
    <property type="component" value="Unassembled WGS sequence"/>
</dbReference>